<evidence type="ECO:0000259" key="6">
    <source>
        <dbReference type="Pfam" id="PF23892"/>
    </source>
</evidence>
<protein>
    <submittedName>
        <fullName evidence="8">C-type cytochrome biogenesis protein CcmI</fullName>
    </submittedName>
</protein>
<evidence type="ECO:0000313" key="8">
    <source>
        <dbReference type="EMBL" id="MFC6635316.1"/>
    </source>
</evidence>
<dbReference type="Pfam" id="PF23914">
    <property type="entry name" value="TPR_CcmH_CycH"/>
    <property type="match status" value="1"/>
</dbReference>
<dbReference type="EMBL" id="JBHSVR010000001">
    <property type="protein sequence ID" value="MFC6635316.1"/>
    <property type="molecule type" value="Genomic_DNA"/>
</dbReference>
<dbReference type="Pfam" id="PF23892">
    <property type="entry name" value="Ig_CycH"/>
    <property type="match status" value="1"/>
</dbReference>
<evidence type="ECO:0000256" key="4">
    <source>
        <dbReference type="ARBA" id="ARBA00022803"/>
    </source>
</evidence>
<dbReference type="InterPro" id="IPR017560">
    <property type="entry name" value="Cyt_c_biogenesis_CcmI"/>
</dbReference>
<feature type="transmembrane region" description="Helical" evidence="5">
    <location>
        <begin position="6"/>
        <end position="25"/>
    </location>
</feature>
<dbReference type="PANTHER" id="PTHR47870:SF4">
    <property type="entry name" value="CYTOCHROME C-TYPE BIOGENESIS PROTEIN CYCH"/>
    <property type="match status" value="1"/>
</dbReference>
<evidence type="ECO:0000256" key="2">
    <source>
        <dbReference type="ARBA" id="ARBA00022737"/>
    </source>
</evidence>
<evidence type="ECO:0000313" key="9">
    <source>
        <dbReference type="Proteomes" id="UP001596425"/>
    </source>
</evidence>
<dbReference type="InterPro" id="IPR051263">
    <property type="entry name" value="C-type_cytochrome_biogenesis"/>
</dbReference>
<keyword evidence="3" id="KW-0201">Cytochrome c-type biogenesis</keyword>
<accession>A0ABW1YRT2</accession>
<dbReference type="InterPro" id="IPR056413">
    <property type="entry name" value="TPR_CcmH_CycH"/>
</dbReference>
<dbReference type="InterPro" id="IPR011990">
    <property type="entry name" value="TPR-like_helical_dom_sf"/>
</dbReference>
<keyword evidence="5" id="KW-0472">Membrane</keyword>
<organism evidence="8 9">
    <name type="scientific">Microbulbifer taiwanensis</name>
    <dbReference type="NCBI Taxonomy" id="986746"/>
    <lineage>
        <taxon>Bacteria</taxon>
        <taxon>Pseudomonadati</taxon>
        <taxon>Pseudomonadota</taxon>
        <taxon>Gammaproteobacteria</taxon>
        <taxon>Cellvibrionales</taxon>
        <taxon>Microbulbiferaceae</taxon>
        <taxon>Microbulbifer</taxon>
    </lineage>
</organism>
<reference evidence="9" key="1">
    <citation type="journal article" date="2019" name="Int. J. Syst. Evol. Microbiol.">
        <title>The Global Catalogue of Microorganisms (GCM) 10K type strain sequencing project: providing services to taxonomists for standard genome sequencing and annotation.</title>
        <authorList>
            <consortium name="The Broad Institute Genomics Platform"/>
            <consortium name="The Broad Institute Genome Sequencing Center for Infectious Disease"/>
            <person name="Wu L."/>
            <person name="Ma J."/>
        </authorList>
    </citation>
    <scope>NUCLEOTIDE SEQUENCE [LARGE SCALE GENOMIC DNA]</scope>
    <source>
        <strain evidence="9">CGMCC 1.13718</strain>
    </source>
</reference>
<name>A0ABW1YRT2_9GAMM</name>
<feature type="transmembrane region" description="Helical" evidence="5">
    <location>
        <begin position="98"/>
        <end position="117"/>
    </location>
</feature>
<dbReference type="PANTHER" id="PTHR47870">
    <property type="entry name" value="CYTOCHROME C-TYPE BIOGENESIS PROTEIN CCMH"/>
    <property type="match status" value="1"/>
</dbReference>
<keyword evidence="5" id="KW-0812">Transmembrane</keyword>
<dbReference type="InterPro" id="IPR056412">
    <property type="entry name" value="Ig_CycH"/>
</dbReference>
<evidence type="ECO:0000256" key="1">
    <source>
        <dbReference type="ARBA" id="ARBA00004196"/>
    </source>
</evidence>
<evidence type="ECO:0000259" key="7">
    <source>
        <dbReference type="Pfam" id="PF23914"/>
    </source>
</evidence>
<evidence type="ECO:0000256" key="5">
    <source>
        <dbReference type="SAM" id="Phobius"/>
    </source>
</evidence>
<dbReference type="Gene3D" id="1.25.40.10">
    <property type="entry name" value="Tetratricopeptide repeat domain"/>
    <property type="match status" value="1"/>
</dbReference>
<dbReference type="Proteomes" id="UP001596425">
    <property type="component" value="Unassembled WGS sequence"/>
</dbReference>
<comment type="caution">
    <text evidence="8">The sequence shown here is derived from an EMBL/GenBank/DDBJ whole genome shotgun (WGS) entry which is preliminary data.</text>
</comment>
<keyword evidence="5" id="KW-1133">Transmembrane helix</keyword>
<dbReference type="RefSeq" id="WP_193192779.1">
    <property type="nucleotide sequence ID" value="NZ_JACZFR010000033.1"/>
</dbReference>
<keyword evidence="4" id="KW-0802">TPR repeat</keyword>
<keyword evidence="9" id="KW-1185">Reference proteome</keyword>
<sequence length="412" mass="43564">MTELWLELGLGLAMLMLPLAFVLLWPALRGAGSRPAAGKRAALAALYREQQAELKAALQSGALDDQQYAQLEAEMARNLLVAQGADCAGASTRGGRGLLIGLALLLPLTAVGLYAWSGHSADLTLYRDIAASQQGNTDVQAEERITRQLQARAESHPDDLTSRYVLAQRLMVSGDLAGAVKSYRYVVEREPQAPAIRAELAQALFFANGSRMSDEIRGQVELVLENQPDNGTALGLAGIAAFDRKDFRAARDYWQRALDQLSPGSAAAQALAAGVARAELALTESGEPVTEGVAASEDAAGPSIRVRVSLAQGVSAKPATPVFIYARSADSPMPLAIVRLTASQLPAEVVLDESRAMMPGRSIAKVDSVQLVARLAVHGDARPAPGDWQGGIGSLPKAEWGEPQSITIDSEL</sequence>
<gene>
    <name evidence="8" type="primary">ccmI</name>
    <name evidence="8" type="ORF">ACFQBM_18740</name>
</gene>
<keyword evidence="2" id="KW-0677">Repeat</keyword>
<feature type="domain" description="Cytochrome c-type biogenesis protein H Ig-like" evidence="6">
    <location>
        <begin position="304"/>
        <end position="409"/>
    </location>
</feature>
<feature type="domain" description="Cytochrome c-type biogenesis protein H TPR" evidence="7">
    <location>
        <begin position="133"/>
        <end position="265"/>
    </location>
</feature>
<dbReference type="NCBIfam" id="TIGR03142">
    <property type="entry name" value="cytochro_ccmI"/>
    <property type="match status" value="1"/>
</dbReference>
<comment type="subcellular location">
    <subcellularLocation>
        <location evidence="1">Cell envelope</location>
    </subcellularLocation>
</comment>
<evidence type="ECO:0000256" key="3">
    <source>
        <dbReference type="ARBA" id="ARBA00022748"/>
    </source>
</evidence>
<dbReference type="SUPFAM" id="SSF48452">
    <property type="entry name" value="TPR-like"/>
    <property type="match status" value="1"/>
</dbReference>
<proteinExistence type="predicted"/>